<sequence>MRNRPSSMGIRTTTCHQLGSLLADFNQTHGVAVKPHMGCLLLAKRRSPAYTMWTTLADLVEMLDCLPDEQTVDAPTAPSLFDAAAKAVARTHPRPLGEDVLTTLDRKSMARVAAHVFDTNNPANMDDGVLAQIASALDVSDDRAPLTSRQHRERLCRAITLAIVGENDIGRKRMALPT</sequence>
<name>A0A0B5IXK8_9VIRU</name>
<organism evidence="1 2">
    <name type="scientific">Pandoravirus inopinatum</name>
    <dbReference type="NCBI Taxonomy" id="1605721"/>
    <lineage>
        <taxon>Viruses</taxon>
        <taxon>Pandoravirus</taxon>
    </lineage>
</organism>
<dbReference type="Proteomes" id="UP000202511">
    <property type="component" value="Segment"/>
</dbReference>
<evidence type="ECO:0000313" key="1">
    <source>
        <dbReference type="EMBL" id="AJF97513.1"/>
    </source>
</evidence>
<proteinExistence type="predicted"/>
<dbReference type="GeneID" id="23462430"/>
<dbReference type="EMBL" id="KP136319">
    <property type="protein sequence ID" value="AJF97513.1"/>
    <property type="molecule type" value="Genomic_DNA"/>
</dbReference>
<dbReference type="KEGG" id="vg:23462430"/>
<protein>
    <submittedName>
        <fullName evidence="1">Uncharacterized protein</fullName>
    </submittedName>
</protein>
<reference evidence="1 2" key="1">
    <citation type="journal article" date="2015" name="Parasitol. Res.">
        <title>Viruses in close associations with free-living amoebae.</title>
        <authorList>
            <person name="Scheid P."/>
        </authorList>
    </citation>
    <scope>NUCLEOTIDE SEQUENCE [LARGE SCALE GENOMIC DNA]</scope>
    <source>
        <strain evidence="1">KlaHel</strain>
    </source>
</reference>
<dbReference type="RefSeq" id="YP_009119748.1">
    <property type="nucleotide sequence ID" value="NC_026440.1"/>
</dbReference>
<evidence type="ECO:0000313" key="2">
    <source>
        <dbReference type="Proteomes" id="UP000202511"/>
    </source>
</evidence>
<accession>A0A0B5IXK8</accession>